<organism evidence="1 2">
    <name type="scientific">Halorussus limi</name>
    <dbReference type="NCBI Taxonomy" id="2938695"/>
    <lineage>
        <taxon>Archaea</taxon>
        <taxon>Methanobacteriati</taxon>
        <taxon>Methanobacteriota</taxon>
        <taxon>Stenosarchaea group</taxon>
        <taxon>Halobacteria</taxon>
        <taxon>Halobacteriales</taxon>
        <taxon>Haladaptataceae</taxon>
        <taxon>Halorussus</taxon>
    </lineage>
</organism>
<proteinExistence type="predicted"/>
<evidence type="ECO:0000313" key="1">
    <source>
        <dbReference type="EMBL" id="UPV73637.1"/>
    </source>
</evidence>
<accession>A0A8U0HRY2</accession>
<keyword evidence="2" id="KW-1185">Reference proteome</keyword>
<gene>
    <name evidence="1" type="ORF">M0R89_13950</name>
</gene>
<name>A0A8U0HRY2_9EURY</name>
<dbReference type="RefSeq" id="WP_248649689.1">
    <property type="nucleotide sequence ID" value="NZ_CP096659.1"/>
</dbReference>
<sequence length="148" mass="16238">MEKVPDDWPYADEPTVCAACGSDDDRHVTVETLGLVWGAAMDGGLAPTAVGGYSGTLRFRCCHECWTERGIDALEAARTLVDRGGRAEDGRPFALDDDRVAAAAELDAERVAVGDLRRPEFRSDPEREHVRSQDEAVEAALDSWFDRE</sequence>
<dbReference type="KEGG" id="halx:M0R89_13950"/>
<evidence type="ECO:0000313" key="2">
    <source>
        <dbReference type="Proteomes" id="UP000830729"/>
    </source>
</evidence>
<dbReference type="EMBL" id="CP096659">
    <property type="protein sequence ID" value="UPV73637.1"/>
    <property type="molecule type" value="Genomic_DNA"/>
</dbReference>
<dbReference type="AlphaFoldDB" id="A0A8U0HRY2"/>
<dbReference type="Proteomes" id="UP000830729">
    <property type="component" value="Chromosome"/>
</dbReference>
<dbReference type="GeneID" id="72186323"/>
<protein>
    <submittedName>
        <fullName evidence="1">Uncharacterized protein</fullName>
    </submittedName>
</protein>
<reference evidence="1 2" key="1">
    <citation type="submission" date="2022-04" db="EMBL/GenBank/DDBJ databases">
        <title>Diverse halophilic archaea isolated from saline environments.</title>
        <authorList>
            <person name="Cui H.-L."/>
        </authorList>
    </citation>
    <scope>NUCLEOTIDE SEQUENCE [LARGE SCALE GENOMIC DNA]</scope>
    <source>
        <strain evidence="1 2">XZYJT49</strain>
    </source>
</reference>